<evidence type="ECO:0000256" key="1">
    <source>
        <dbReference type="ARBA" id="ARBA00004167"/>
    </source>
</evidence>
<keyword evidence="9" id="KW-0067">ATP-binding</keyword>
<dbReference type="EnsemblPlants" id="EMT06302">
    <property type="protein sequence ID" value="EMT06302"/>
    <property type="gene ID" value="F775_03658"/>
</dbReference>
<dbReference type="GO" id="GO:0006950">
    <property type="term" value="P:response to stress"/>
    <property type="evidence" value="ECO:0007669"/>
    <property type="project" value="UniProtKB-ARBA"/>
</dbReference>
<dbReference type="Gene3D" id="1.10.510.10">
    <property type="entry name" value="Transferase(Phosphotransferase) domain 1"/>
    <property type="match status" value="2"/>
</dbReference>
<evidence type="ECO:0000256" key="11">
    <source>
        <dbReference type="ARBA" id="ARBA00023136"/>
    </source>
</evidence>
<evidence type="ECO:0000313" key="13">
    <source>
        <dbReference type="EnsemblPlants" id="EMT06302"/>
    </source>
</evidence>
<keyword evidence="6" id="KW-0677">Repeat</keyword>
<keyword evidence="8" id="KW-0418">Kinase</keyword>
<evidence type="ECO:0000256" key="10">
    <source>
        <dbReference type="ARBA" id="ARBA00022989"/>
    </source>
</evidence>
<evidence type="ECO:0000256" key="6">
    <source>
        <dbReference type="ARBA" id="ARBA00022737"/>
    </source>
</evidence>
<keyword evidence="7" id="KW-0547">Nucleotide-binding</keyword>
<dbReference type="InterPro" id="IPR038408">
    <property type="entry name" value="GNK2_sf"/>
</dbReference>
<evidence type="ECO:0000256" key="2">
    <source>
        <dbReference type="ARBA" id="ARBA00022527"/>
    </source>
</evidence>
<dbReference type="PANTHER" id="PTHR27006:SF601">
    <property type="entry name" value="PROTEIN KINASE DOMAIN-CONTAINING PROTEIN"/>
    <property type="match status" value="1"/>
</dbReference>
<evidence type="ECO:0000256" key="4">
    <source>
        <dbReference type="ARBA" id="ARBA00022692"/>
    </source>
</evidence>
<evidence type="ECO:0000256" key="12">
    <source>
        <dbReference type="ARBA" id="ARBA00023180"/>
    </source>
</evidence>
<reference evidence="13" key="1">
    <citation type="submission" date="2015-06" db="UniProtKB">
        <authorList>
            <consortium name="EnsemblPlants"/>
        </authorList>
    </citation>
    <scope>IDENTIFICATION</scope>
</reference>
<dbReference type="CDD" id="cd23509">
    <property type="entry name" value="Gnk2-like"/>
    <property type="match status" value="2"/>
</dbReference>
<evidence type="ECO:0000256" key="8">
    <source>
        <dbReference type="ARBA" id="ARBA00022777"/>
    </source>
</evidence>
<dbReference type="GO" id="GO:0004674">
    <property type="term" value="F:protein serine/threonine kinase activity"/>
    <property type="evidence" value="ECO:0007669"/>
    <property type="project" value="UniProtKB-KW"/>
</dbReference>
<dbReference type="PROSITE" id="PS51473">
    <property type="entry name" value="GNK2"/>
    <property type="match status" value="2"/>
</dbReference>
<keyword evidence="10" id="KW-1133">Transmembrane helix</keyword>
<keyword evidence="12" id="KW-0325">Glycoprotein</keyword>
<dbReference type="InterPro" id="IPR000719">
    <property type="entry name" value="Prot_kinase_dom"/>
</dbReference>
<keyword evidence="4" id="KW-0812">Transmembrane</keyword>
<comment type="subcellular location">
    <subcellularLocation>
        <location evidence="1">Membrane</location>
        <topology evidence="1">Single-pass membrane protein</topology>
    </subcellularLocation>
</comment>
<organism evidence="13">
    <name type="scientific">Aegilops tauschii</name>
    <name type="common">Tausch's goatgrass</name>
    <name type="synonym">Aegilops squarrosa</name>
    <dbReference type="NCBI Taxonomy" id="37682"/>
    <lineage>
        <taxon>Eukaryota</taxon>
        <taxon>Viridiplantae</taxon>
        <taxon>Streptophyta</taxon>
        <taxon>Embryophyta</taxon>
        <taxon>Tracheophyta</taxon>
        <taxon>Spermatophyta</taxon>
        <taxon>Magnoliopsida</taxon>
        <taxon>Liliopsida</taxon>
        <taxon>Poales</taxon>
        <taxon>Poaceae</taxon>
        <taxon>BOP clade</taxon>
        <taxon>Pooideae</taxon>
        <taxon>Triticodae</taxon>
        <taxon>Triticeae</taxon>
        <taxon>Triticinae</taxon>
        <taxon>Aegilops</taxon>
    </lineage>
</organism>
<keyword evidence="11" id="KW-0472">Membrane</keyword>
<dbReference type="Pfam" id="PF00069">
    <property type="entry name" value="Pkinase"/>
    <property type="match status" value="1"/>
</dbReference>
<dbReference type="ExpressionAtlas" id="M8BTR2">
    <property type="expression patterns" value="baseline"/>
</dbReference>
<sequence length="564" mass="62278">MATVGVVLLLLVLTRFLAAADVFCDNLKTVLVTLPNNTSSSPVRFATAAFGQAPDIVYAFALCRGDIVGVVFNESYCRECVRNMTDKVLNAAPREQCYKDTYHDYGDRCILVYSRDDIIAPPSGENGGDDTPAERWNDKNVTGDVDDVRLITSLTRELLVQTVEKAASAAPRRFATGIMDSGTTFPMVRSLAQCRPDASTVDCLACLRRLLGVVNATMSLRMGAQINAIRCYFRYEAYRFYGGEATLRLTPPPAPSLAPTPAKRKSKAGEEQLVWQGKNSEFSMFEFEQVLVATNNFSEENKLGQCGFGTVYKGQLPEGSEIALKRLAPHSGQDENKRALLDWSTLVAIIQGIAHGLLYLHKHSQLRVVHRDLKPSNILLDSEMKPKISDFGLAKIFNSNGSEQNTTRRVFGTYGYMPPEYASEGIFSIKSDVFSFGVIIFEIISGKRNSGGRQCGDFINLLGYAWQLWKEGRWIDLADASLVTKSNPIEMMRCINIALLCVQDNASDRPTTADVVAMLSNERMIMAEPKQPAYFNVRVENHGTSCAPESCSINDITISVTVPK</sequence>
<accession>M8BTR2</accession>
<dbReference type="Pfam" id="PF01657">
    <property type="entry name" value="Stress-antifung"/>
    <property type="match status" value="2"/>
</dbReference>
<keyword evidence="5" id="KW-0732">Signal</keyword>
<dbReference type="FunFam" id="1.10.510.10:FF:000129">
    <property type="entry name" value="cysteine-rich receptor-like protein kinase 10"/>
    <property type="match status" value="1"/>
</dbReference>
<dbReference type="InterPro" id="IPR008271">
    <property type="entry name" value="Ser/Thr_kinase_AS"/>
</dbReference>
<keyword evidence="3" id="KW-0808">Transferase</keyword>
<proteinExistence type="predicted"/>
<evidence type="ECO:0000256" key="5">
    <source>
        <dbReference type="ARBA" id="ARBA00022729"/>
    </source>
</evidence>
<dbReference type="GO" id="GO:0016020">
    <property type="term" value="C:membrane"/>
    <property type="evidence" value="ECO:0007669"/>
    <property type="project" value="UniProtKB-SubCell"/>
</dbReference>
<dbReference type="SUPFAM" id="SSF56112">
    <property type="entry name" value="Protein kinase-like (PK-like)"/>
    <property type="match status" value="1"/>
</dbReference>
<dbReference type="InterPro" id="IPR011009">
    <property type="entry name" value="Kinase-like_dom_sf"/>
</dbReference>
<protein>
    <submittedName>
        <fullName evidence="13">Cysteine-rich receptor-like protein kinase 10</fullName>
    </submittedName>
</protein>
<evidence type="ECO:0000256" key="7">
    <source>
        <dbReference type="ARBA" id="ARBA00022741"/>
    </source>
</evidence>
<name>M8BTR2_AEGTA</name>
<dbReference type="InterPro" id="IPR002902">
    <property type="entry name" value="GNK2"/>
</dbReference>
<evidence type="ECO:0000256" key="3">
    <source>
        <dbReference type="ARBA" id="ARBA00022679"/>
    </source>
</evidence>
<dbReference type="Gene3D" id="3.30.430.20">
    <property type="entry name" value="Gnk2 domain, C-X8-C-X2-C motif"/>
    <property type="match status" value="2"/>
</dbReference>
<dbReference type="PROSITE" id="PS00108">
    <property type="entry name" value="PROTEIN_KINASE_ST"/>
    <property type="match status" value="1"/>
</dbReference>
<keyword evidence="2" id="KW-0723">Serine/threonine-protein kinase</keyword>
<dbReference type="SMART" id="SM00220">
    <property type="entry name" value="S_TKc"/>
    <property type="match status" value="1"/>
</dbReference>
<dbReference type="AlphaFoldDB" id="M8BTR2"/>
<evidence type="ECO:0000256" key="9">
    <source>
        <dbReference type="ARBA" id="ARBA00022840"/>
    </source>
</evidence>
<dbReference type="PROSITE" id="PS50011">
    <property type="entry name" value="PROTEIN_KINASE_DOM"/>
    <property type="match status" value="1"/>
</dbReference>
<dbReference type="GO" id="GO:0005524">
    <property type="term" value="F:ATP binding"/>
    <property type="evidence" value="ECO:0007669"/>
    <property type="project" value="UniProtKB-KW"/>
</dbReference>
<dbReference type="PANTHER" id="PTHR27006">
    <property type="entry name" value="PROMASTIGOTE SURFACE ANTIGEN PROTEIN PSA"/>
    <property type="match status" value="1"/>
</dbReference>